<accession>A0ACC0US40</accession>
<evidence type="ECO:0000313" key="2">
    <source>
        <dbReference type="Proteomes" id="UP001163324"/>
    </source>
</evidence>
<dbReference type="Proteomes" id="UP001163324">
    <property type="component" value="Chromosome 8"/>
</dbReference>
<proteinExistence type="predicted"/>
<name>A0ACC0US40_9HYPO</name>
<protein>
    <submittedName>
        <fullName evidence="1">Uncharacterized protein</fullName>
    </submittedName>
</protein>
<dbReference type="EMBL" id="CM047947">
    <property type="protein sequence ID" value="KAI9896890.1"/>
    <property type="molecule type" value="Genomic_DNA"/>
</dbReference>
<comment type="caution">
    <text evidence="1">The sequence shown here is derived from an EMBL/GenBank/DDBJ whole genome shotgun (WGS) entry which is preliminary data.</text>
</comment>
<organism evidence="1 2">
    <name type="scientific">Trichothecium roseum</name>
    <dbReference type="NCBI Taxonomy" id="47278"/>
    <lineage>
        <taxon>Eukaryota</taxon>
        <taxon>Fungi</taxon>
        <taxon>Dikarya</taxon>
        <taxon>Ascomycota</taxon>
        <taxon>Pezizomycotina</taxon>
        <taxon>Sordariomycetes</taxon>
        <taxon>Hypocreomycetidae</taxon>
        <taxon>Hypocreales</taxon>
        <taxon>Hypocreales incertae sedis</taxon>
        <taxon>Trichothecium</taxon>
    </lineage>
</organism>
<sequence>MIIPTTMFLRQMIIAVLVGLLAHNAVFIRGEWHLRIPQIAITHVFLWFYASFLVYSADGDAASIGLAVSKASFLTTLYLAGLFGSMIVYRLFFHRLAGFKGPRLAAVSKFWHVYKVRNSTNHVLMTGLYKKYGSIIRTGPNEITILQPGAIQLLDGWNNTTVKDVWYDILVPRMSAVFTRSEQHHKDGLKAWTRALSNKSMKVYNVRVAHHINALCKRLKAHGNEQVSVNAVVSQLTFDVIGDVLFSQKHNLVETDGWHPFLEHRGSALPILGPINDTTWLGHLMFCVAPFWKRVRDWFYMVNFSVEQMQQRFEHDDKGLGADMASYFIDEYHELKGKYSLEKRDLHLQGTAITAVIAGSDTTRSAIIVAFWCLAKYPEHVEKIRKEIQDVDTNDPNSLGQLPHLEGFIAETLRVLPPAMSGGARRTGPQGLMVDKTFIPPDVKVTAPKYVIMRLDTAFVRPDEFIPERWYSHPDLIIDKRAFGPFTFGSRACAGKPLAYAELRLVVAGLVRSFDIAFAPGYDPMTMWRDLKDQVTAQPGEVRCVFSPRE</sequence>
<evidence type="ECO:0000313" key="1">
    <source>
        <dbReference type="EMBL" id="KAI9896890.1"/>
    </source>
</evidence>
<keyword evidence="2" id="KW-1185">Reference proteome</keyword>
<reference evidence="1" key="1">
    <citation type="submission" date="2022-10" db="EMBL/GenBank/DDBJ databases">
        <title>Complete Genome of Trichothecium roseum strain YXFP-22015, a Plant Pathogen Isolated from Citrus.</title>
        <authorList>
            <person name="Wang Y."/>
            <person name="Zhu L."/>
        </authorList>
    </citation>
    <scope>NUCLEOTIDE SEQUENCE</scope>
    <source>
        <strain evidence="1">YXFP-22015</strain>
    </source>
</reference>
<gene>
    <name evidence="1" type="ORF">N3K66_007912</name>
</gene>